<evidence type="ECO:0000256" key="6">
    <source>
        <dbReference type="SAM" id="MobiDB-lite"/>
    </source>
</evidence>
<dbReference type="InterPro" id="IPR051681">
    <property type="entry name" value="Ser/Thr_Kinases-Pseudokinases"/>
</dbReference>
<dbReference type="SUPFAM" id="SSF56112">
    <property type="entry name" value="Protein kinase-like (PK-like)"/>
    <property type="match status" value="1"/>
</dbReference>
<dbReference type="Pfam" id="PF00069">
    <property type="entry name" value="Pkinase"/>
    <property type="match status" value="1"/>
</dbReference>
<proteinExistence type="predicted"/>
<dbReference type="PANTHER" id="PTHR44329">
    <property type="entry name" value="SERINE/THREONINE-PROTEIN KINASE TNNI3K-RELATED"/>
    <property type="match status" value="1"/>
</dbReference>
<evidence type="ECO:0000256" key="4">
    <source>
        <dbReference type="ARBA" id="ARBA00022840"/>
    </source>
</evidence>
<dbReference type="Proteomes" id="UP001445335">
    <property type="component" value="Unassembled WGS sequence"/>
</dbReference>
<dbReference type="PROSITE" id="PS00108">
    <property type="entry name" value="PROTEIN_KINASE_ST"/>
    <property type="match status" value="1"/>
</dbReference>
<name>A0AAW1SKT5_9CHLO</name>
<dbReference type="InterPro" id="IPR011009">
    <property type="entry name" value="Kinase-like_dom_sf"/>
</dbReference>
<dbReference type="PROSITE" id="PS00107">
    <property type="entry name" value="PROTEIN_KINASE_ATP"/>
    <property type="match status" value="1"/>
</dbReference>
<keyword evidence="4 5" id="KW-0067">ATP-binding</keyword>
<feature type="binding site" evidence="5">
    <location>
        <position position="283"/>
    </location>
    <ligand>
        <name>ATP</name>
        <dbReference type="ChEBI" id="CHEBI:30616"/>
    </ligand>
</feature>
<keyword evidence="10" id="KW-1185">Reference proteome</keyword>
<dbReference type="InterPro" id="IPR008271">
    <property type="entry name" value="Ser/Thr_kinase_AS"/>
</dbReference>
<gene>
    <name evidence="9" type="ORF">WJX81_005281</name>
</gene>
<feature type="region of interest" description="Disordered" evidence="6">
    <location>
        <begin position="186"/>
        <end position="230"/>
    </location>
</feature>
<feature type="compositionally biased region" description="Low complexity" evidence="6">
    <location>
        <begin position="192"/>
        <end position="215"/>
    </location>
</feature>
<dbReference type="AlphaFoldDB" id="A0AAW1SKT5"/>
<evidence type="ECO:0000256" key="3">
    <source>
        <dbReference type="ARBA" id="ARBA00022777"/>
    </source>
</evidence>
<dbReference type="Pfam" id="PF00168">
    <property type="entry name" value="C2"/>
    <property type="match status" value="1"/>
</dbReference>
<evidence type="ECO:0000313" key="9">
    <source>
        <dbReference type="EMBL" id="KAK9846494.1"/>
    </source>
</evidence>
<dbReference type="PROSITE" id="PS50011">
    <property type="entry name" value="PROTEIN_KINASE_DOM"/>
    <property type="match status" value="1"/>
</dbReference>
<dbReference type="InterPro" id="IPR035892">
    <property type="entry name" value="C2_domain_sf"/>
</dbReference>
<evidence type="ECO:0000256" key="1">
    <source>
        <dbReference type="ARBA" id="ARBA00022679"/>
    </source>
</evidence>
<dbReference type="PROSITE" id="PS50004">
    <property type="entry name" value="C2"/>
    <property type="match status" value="1"/>
</dbReference>
<keyword evidence="3" id="KW-0418">Kinase</keyword>
<accession>A0AAW1SKT5</accession>
<dbReference type="Gene3D" id="1.10.510.10">
    <property type="entry name" value="Transferase(Phosphotransferase) domain 1"/>
    <property type="match status" value="1"/>
</dbReference>
<dbReference type="GO" id="GO:0005524">
    <property type="term" value="F:ATP binding"/>
    <property type="evidence" value="ECO:0007669"/>
    <property type="project" value="UniProtKB-UniRule"/>
</dbReference>
<dbReference type="EMBL" id="JALJOU010000001">
    <property type="protein sequence ID" value="KAK9846494.1"/>
    <property type="molecule type" value="Genomic_DNA"/>
</dbReference>
<feature type="domain" description="Protein kinase" evidence="8">
    <location>
        <begin position="255"/>
        <end position="506"/>
    </location>
</feature>
<comment type="caution">
    <text evidence="9">The sequence shown here is derived from an EMBL/GenBank/DDBJ whole genome shotgun (WGS) entry which is preliminary data.</text>
</comment>
<protein>
    <submittedName>
        <fullName evidence="9">Uncharacterized protein</fullName>
    </submittedName>
</protein>
<dbReference type="Gene3D" id="2.60.40.150">
    <property type="entry name" value="C2 domain"/>
    <property type="match status" value="1"/>
</dbReference>
<feature type="domain" description="C2" evidence="7">
    <location>
        <begin position="1"/>
        <end position="86"/>
    </location>
</feature>
<dbReference type="PANTHER" id="PTHR44329:SF298">
    <property type="entry name" value="MIXED LINEAGE KINASE DOMAIN-LIKE PROTEIN"/>
    <property type="match status" value="1"/>
</dbReference>
<dbReference type="InterPro" id="IPR017441">
    <property type="entry name" value="Protein_kinase_ATP_BS"/>
</dbReference>
<evidence type="ECO:0000313" key="10">
    <source>
        <dbReference type="Proteomes" id="UP001445335"/>
    </source>
</evidence>
<dbReference type="InterPro" id="IPR000008">
    <property type="entry name" value="C2_dom"/>
</dbReference>
<keyword evidence="1" id="KW-0808">Transferase</keyword>
<evidence type="ECO:0000259" key="8">
    <source>
        <dbReference type="PROSITE" id="PS50011"/>
    </source>
</evidence>
<dbReference type="InterPro" id="IPR000719">
    <property type="entry name" value="Prot_kinase_dom"/>
</dbReference>
<sequence>MAKMSPFFAISLGPVRWKSKTDKHAGRNPTWQQSVRIDVPAGMQEALIEVYDKNAFKGEDLVGAAVWRLPPPNAPPWRVVRVRLCPPGGAGVPGSAGEVVFSAQRVFMEPGWELQSGSWTPQTPQTPDGWGAGAAYAFANPVRQASLPAASSVEWVRASSVESSTLRPPRSPFLDTTLQAARELPAAGPETAGPASSSNGSDAAGAESVGAVAEGAPGGGSGGRARPQLPQQLPKMAAKTWWLRPEDVQFDRHLDGSRVLLGEGSFGRVYAGHRGGREKVAIKVMQVSGDHRERVLKEFSQESLLLSICYTDFVLSFRGMCSLDDKDEVWLLTERMDYSLYHALQRRGLRWWNGGYDIAMDAVAGLTYLHDLNCAHLDVKSPNILIREQVSGKRRVIAKLGDVGMAVLFSNNYVQSLSQSMPGTFVWAAPEVLMAGTITTKADVFSMGIVLWEIAAGETPSRRGNLRRLLPKEAPEALQRIIDSCLETEPERRPTAAQLLAQLAALETTA</sequence>
<dbReference type="CDD" id="cd00030">
    <property type="entry name" value="C2"/>
    <property type="match status" value="1"/>
</dbReference>
<evidence type="ECO:0000259" key="7">
    <source>
        <dbReference type="PROSITE" id="PS50004"/>
    </source>
</evidence>
<evidence type="ECO:0000256" key="2">
    <source>
        <dbReference type="ARBA" id="ARBA00022741"/>
    </source>
</evidence>
<dbReference type="GO" id="GO:0004674">
    <property type="term" value="F:protein serine/threonine kinase activity"/>
    <property type="evidence" value="ECO:0007669"/>
    <property type="project" value="TreeGrafter"/>
</dbReference>
<dbReference type="SUPFAM" id="SSF49562">
    <property type="entry name" value="C2 domain (Calcium/lipid-binding domain, CaLB)"/>
    <property type="match status" value="1"/>
</dbReference>
<organism evidence="9 10">
    <name type="scientific">Elliptochloris bilobata</name>
    <dbReference type="NCBI Taxonomy" id="381761"/>
    <lineage>
        <taxon>Eukaryota</taxon>
        <taxon>Viridiplantae</taxon>
        <taxon>Chlorophyta</taxon>
        <taxon>core chlorophytes</taxon>
        <taxon>Trebouxiophyceae</taxon>
        <taxon>Trebouxiophyceae incertae sedis</taxon>
        <taxon>Elliptochloris clade</taxon>
        <taxon>Elliptochloris</taxon>
    </lineage>
</organism>
<evidence type="ECO:0000256" key="5">
    <source>
        <dbReference type="PROSITE-ProRule" id="PRU10141"/>
    </source>
</evidence>
<reference evidence="9 10" key="1">
    <citation type="journal article" date="2024" name="Nat. Commun.">
        <title>Phylogenomics reveals the evolutionary origins of lichenization in chlorophyte algae.</title>
        <authorList>
            <person name="Puginier C."/>
            <person name="Libourel C."/>
            <person name="Otte J."/>
            <person name="Skaloud P."/>
            <person name="Haon M."/>
            <person name="Grisel S."/>
            <person name="Petersen M."/>
            <person name="Berrin J.G."/>
            <person name="Delaux P.M."/>
            <person name="Dal Grande F."/>
            <person name="Keller J."/>
        </authorList>
    </citation>
    <scope>NUCLEOTIDE SEQUENCE [LARGE SCALE GENOMIC DNA]</scope>
    <source>
        <strain evidence="9 10">SAG 245.80</strain>
    </source>
</reference>
<dbReference type="SMART" id="SM00220">
    <property type="entry name" value="S_TKc"/>
    <property type="match status" value="1"/>
</dbReference>
<keyword evidence="2 5" id="KW-0547">Nucleotide-binding</keyword>